<reference evidence="7" key="2">
    <citation type="submission" date="2015-06" db="UniProtKB">
        <authorList>
            <consortium name="EnsemblMetazoa"/>
        </authorList>
    </citation>
    <scope>IDENTIFICATION</scope>
</reference>
<accession>T1L5Q9</accession>
<dbReference type="HOGENOM" id="CLU_2064447_0_0_1"/>
<evidence type="ECO:0000259" key="6">
    <source>
        <dbReference type="PROSITE" id="PS51285"/>
    </source>
</evidence>
<sequence>MTDMKTYGGIRIDYETILNPGQFEDPKKRLGGGPNDAKEIMVHAFFSGINWEDVLAKKVIPPFKPAVTSETDTRYFDSEFTGESVKLTPPGPNNLNSISEEEELPYFQQFSYHGSAGAC</sequence>
<reference evidence="8" key="1">
    <citation type="submission" date="2011-08" db="EMBL/GenBank/DDBJ databases">
        <authorList>
            <person name="Rombauts S."/>
        </authorList>
    </citation>
    <scope>NUCLEOTIDE SEQUENCE</scope>
    <source>
        <strain evidence="8">London</strain>
    </source>
</reference>
<keyword evidence="4" id="KW-0418">Kinase</keyword>
<dbReference type="SUPFAM" id="SSF56112">
    <property type="entry name" value="Protein kinase-like (PK-like)"/>
    <property type="match status" value="1"/>
</dbReference>
<dbReference type="InterPro" id="IPR000961">
    <property type="entry name" value="AGC-kinase_C"/>
</dbReference>
<dbReference type="eggNOG" id="KOG0690">
    <property type="taxonomic scope" value="Eukaryota"/>
</dbReference>
<dbReference type="EMBL" id="CAEY01001433">
    <property type="status" value="NOT_ANNOTATED_CDS"/>
    <property type="molecule type" value="Genomic_DNA"/>
</dbReference>
<proteinExistence type="predicted"/>
<evidence type="ECO:0000313" key="7">
    <source>
        <dbReference type="EnsemblMetazoa" id="tetur52g00060.1"/>
    </source>
</evidence>
<evidence type="ECO:0000256" key="4">
    <source>
        <dbReference type="ARBA" id="ARBA00022777"/>
    </source>
</evidence>
<dbReference type="Proteomes" id="UP000015104">
    <property type="component" value="Unassembled WGS sequence"/>
</dbReference>
<name>T1L5Q9_TETUR</name>
<dbReference type="InterPro" id="IPR011009">
    <property type="entry name" value="Kinase-like_dom_sf"/>
</dbReference>
<keyword evidence="3" id="KW-0547">Nucleotide-binding</keyword>
<dbReference type="GO" id="GO:0005524">
    <property type="term" value="F:ATP binding"/>
    <property type="evidence" value="ECO:0007669"/>
    <property type="project" value="UniProtKB-KW"/>
</dbReference>
<dbReference type="GO" id="GO:0004674">
    <property type="term" value="F:protein serine/threonine kinase activity"/>
    <property type="evidence" value="ECO:0007669"/>
    <property type="project" value="UniProtKB-KW"/>
</dbReference>
<dbReference type="STRING" id="32264.T1L5Q9"/>
<keyword evidence="5" id="KW-0067">ATP-binding</keyword>
<dbReference type="PANTHER" id="PTHR24351">
    <property type="entry name" value="RIBOSOMAL PROTEIN S6 KINASE"/>
    <property type="match status" value="1"/>
</dbReference>
<dbReference type="SMART" id="SM00133">
    <property type="entry name" value="S_TK_X"/>
    <property type="match status" value="1"/>
</dbReference>
<dbReference type="InterPro" id="IPR017892">
    <property type="entry name" value="Pkinase_C"/>
</dbReference>
<keyword evidence="1" id="KW-0723">Serine/threonine-protein kinase</keyword>
<evidence type="ECO:0000256" key="3">
    <source>
        <dbReference type="ARBA" id="ARBA00022741"/>
    </source>
</evidence>
<dbReference type="AlphaFoldDB" id="T1L5Q9"/>
<keyword evidence="8" id="KW-1185">Reference proteome</keyword>
<dbReference type="Gene3D" id="3.30.200.20">
    <property type="entry name" value="Phosphorylase Kinase, domain 1"/>
    <property type="match status" value="1"/>
</dbReference>
<keyword evidence="2" id="KW-0808">Transferase</keyword>
<feature type="domain" description="AGC-kinase C-terminal" evidence="6">
    <location>
        <begin position="47"/>
        <end position="119"/>
    </location>
</feature>
<dbReference type="Gene3D" id="1.10.510.10">
    <property type="entry name" value="Transferase(Phosphotransferase) domain 1"/>
    <property type="match status" value="1"/>
</dbReference>
<evidence type="ECO:0000256" key="2">
    <source>
        <dbReference type="ARBA" id="ARBA00022679"/>
    </source>
</evidence>
<evidence type="ECO:0000256" key="1">
    <source>
        <dbReference type="ARBA" id="ARBA00022527"/>
    </source>
</evidence>
<dbReference type="EnsemblMetazoa" id="tetur52g00060.1">
    <property type="protein sequence ID" value="tetur52g00060.1"/>
    <property type="gene ID" value="tetur52g00060"/>
</dbReference>
<evidence type="ECO:0000256" key="5">
    <source>
        <dbReference type="ARBA" id="ARBA00022840"/>
    </source>
</evidence>
<evidence type="ECO:0000313" key="8">
    <source>
        <dbReference type="Proteomes" id="UP000015104"/>
    </source>
</evidence>
<dbReference type="PROSITE" id="PS51285">
    <property type="entry name" value="AGC_KINASE_CTER"/>
    <property type="match status" value="1"/>
</dbReference>
<protein>
    <recommendedName>
        <fullName evidence="6">AGC-kinase C-terminal domain-containing protein</fullName>
    </recommendedName>
</protein>
<dbReference type="Pfam" id="PF00433">
    <property type="entry name" value="Pkinase_C"/>
    <property type="match status" value="1"/>
</dbReference>
<organism evidence="7 8">
    <name type="scientific">Tetranychus urticae</name>
    <name type="common">Two-spotted spider mite</name>
    <dbReference type="NCBI Taxonomy" id="32264"/>
    <lineage>
        <taxon>Eukaryota</taxon>
        <taxon>Metazoa</taxon>
        <taxon>Ecdysozoa</taxon>
        <taxon>Arthropoda</taxon>
        <taxon>Chelicerata</taxon>
        <taxon>Arachnida</taxon>
        <taxon>Acari</taxon>
        <taxon>Acariformes</taxon>
        <taxon>Trombidiformes</taxon>
        <taxon>Prostigmata</taxon>
        <taxon>Eleutherengona</taxon>
        <taxon>Raphignathae</taxon>
        <taxon>Tetranychoidea</taxon>
        <taxon>Tetranychidae</taxon>
        <taxon>Tetranychus</taxon>
    </lineage>
</organism>